<accession>A0AAV2A472</accession>
<name>A0AAV2A472_9ARAC</name>
<feature type="signal peptide" evidence="1">
    <location>
        <begin position="1"/>
        <end position="16"/>
    </location>
</feature>
<evidence type="ECO:0008006" key="4">
    <source>
        <dbReference type="Google" id="ProtNLM"/>
    </source>
</evidence>
<evidence type="ECO:0000313" key="3">
    <source>
        <dbReference type="Proteomes" id="UP001497382"/>
    </source>
</evidence>
<dbReference type="Proteomes" id="UP001497382">
    <property type="component" value="Unassembled WGS sequence"/>
</dbReference>
<reference evidence="2 3" key="1">
    <citation type="submission" date="2024-04" db="EMBL/GenBank/DDBJ databases">
        <authorList>
            <person name="Rising A."/>
            <person name="Reimegard J."/>
            <person name="Sonavane S."/>
            <person name="Akerstrom W."/>
            <person name="Nylinder S."/>
            <person name="Hedman E."/>
            <person name="Kallberg Y."/>
        </authorList>
    </citation>
    <scope>NUCLEOTIDE SEQUENCE [LARGE SCALE GENOMIC DNA]</scope>
</reference>
<keyword evidence="1" id="KW-0732">Signal</keyword>
<sequence>MKAFVLLAFIPVLIEANILCPNSKTTCAEDKQCCEVDGEYSCCDLDIDQDVSAGRLKVFPGVEMMGSDAFANASSSNESMLYYESCSLLNCPGTCCRTPYYKCCPGSLSVCCDGDKCCSSLGKCCGGGCCGSLQKCCGNGCCDFGYNCCETWCCKEGSRCGSRDHTCIAKGTTISPEFISLLLMAASAFIFHRL</sequence>
<evidence type="ECO:0000256" key="1">
    <source>
        <dbReference type="SAM" id="SignalP"/>
    </source>
</evidence>
<dbReference type="AlphaFoldDB" id="A0AAV2A472"/>
<proteinExistence type="predicted"/>
<keyword evidence="3" id="KW-1185">Reference proteome</keyword>
<gene>
    <name evidence="2" type="ORF">LARSCL_LOCUS9790</name>
</gene>
<organism evidence="2 3">
    <name type="scientific">Larinioides sclopetarius</name>
    <dbReference type="NCBI Taxonomy" id="280406"/>
    <lineage>
        <taxon>Eukaryota</taxon>
        <taxon>Metazoa</taxon>
        <taxon>Ecdysozoa</taxon>
        <taxon>Arthropoda</taxon>
        <taxon>Chelicerata</taxon>
        <taxon>Arachnida</taxon>
        <taxon>Araneae</taxon>
        <taxon>Araneomorphae</taxon>
        <taxon>Entelegynae</taxon>
        <taxon>Araneoidea</taxon>
        <taxon>Araneidae</taxon>
        <taxon>Larinioides</taxon>
    </lineage>
</organism>
<dbReference type="EMBL" id="CAXIEN010000113">
    <property type="protein sequence ID" value="CAL1278462.1"/>
    <property type="molecule type" value="Genomic_DNA"/>
</dbReference>
<comment type="caution">
    <text evidence="2">The sequence shown here is derived from an EMBL/GenBank/DDBJ whole genome shotgun (WGS) entry which is preliminary data.</text>
</comment>
<protein>
    <recommendedName>
        <fullName evidence="4">Granulin</fullName>
    </recommendedName>
</protein>
<evidence type="ECO:0000313" key="2">
    <source>
        <dbReference type="EMBL" id="CAL1278462.1"/>
    </source>
</evidence>
<feature type="chain" id="PRO_5043999160" description="Granulin" evidence="1">
    <location>
        <begin position="17"/>
        <end position="194"/>
    </location>
</feature>